<proteinExistence type="predicted"/>
<dbReference type="InterPro" id="IPR013096">
    <property type="entry name" value="Cupin_2"/>
</dbReference>
<dbReference type="Proteomes" id="UP001589628">
    <property type="component" value="Unassembled WGS sequence"/>
</dbReference>
<evidence type="ECO:0000313" key="4">
    <source>
        <dbReference type="Proteomes" id="UP001589628"/>
    </source>
</evidence>
<dbReference type="InterPro" id="IPR014710">
    <property type="entry name" value="RmlC-like_jellyroll"/>
</dbReference>
<name>A0ABV5ZFW4_9GAMM</name>
<reference evidence="3 4" key="1">
    <citation type="submission" date="2024-09" db="EMBL/GenBank/DDBJ databases">
        <authorList>
            <person name="Sun Q."/>
            <person name="Mori K."/>
        </authorList>
    </citation>
    <scope>NUCLEOTIDE SEQUENCE [LARGE SCALE GENOMIC DNA]</scope>
    <source>
        <strain evidence="3 4">ATCC 51285</strain>
    </source>
</reference>
<dbReference type="InterPro" id="IPR011051">
    <property type="entry name" value="RmlC_Cupin_sf"/>
</dbReference>
<evidence type="ECO:0000256" key="1">
    <source>
        <dbReference type="ARBA" id="ARBA00022723"/>
    </source>
</evidence>
<dbReference type="Gene3D" id="2.60.120.10">
    <property type="entry name" value="Jelly Rolls"/>
    <property type="match status" value="1"/>
</dbReference>
<keyword evidence="1" id="KW-0479">Metal-binding</keyword>
<dbReference type="SUPFAM" id="SSF51182">
    <property type="entry name" value="RmlC-like cupins"/>
    <property type="match status" value="1"/>
</dbReference>
<keyword evidence="4" id="KW-1185">Reference proteome</keyword>
<comment type="caution">
    <text evidence="3">The sequence shown here is derived from an EMBL/GenBank/DDBJ whole genome shotgun (WGS) entry which is preliminary data.</text>
</comment>
<dbReference type="PANTHER" id="PTHR35848:SF9">
    <property type="entry name" value="SLL1358 PROTEIN"/>
    <property type="match status" value="1"/>
</dbReference>
<evidence type="ECO:0000259" key="2">
    <source>
        <dbReference type="Pfam" id="PF07883"/>
    </source>
</evidence>
<dbReference type="RefSeq" id="WP_027314042.1">
    <property type="nucleotide sequence ID" value="NZ_JBHLZN010000004.1"/>
</dbReference>
<dbReference type="PANTHER" id="PTHR35848">
    <property type="entry name" value="OXALATE-BINDING PROTEIN"/>
    <property type="match status" value="1"/>
</dbReference>
<organism evidence="3 4">
    <name type="scientific">Balneatrix alpica</name>
    <dbReference type="NCBI Taxonomy" id="75684"/>
    <lineage>
        <taxon>Bacteria</taxon>
        <taxon>Pseudomonadati</taxon>
        <taxon>Pseudomonadota</taxon>
        <taxon>Gammaproteobacteria</taxon>
        <taxon>Oceanospirillales</taxon>
        <taxon>Balneatrichaceae</taxon>
        <taxon>Balneatrix</taxon>
    </lineage>
</organism>
<accession>A0ABV5ZFW4</accession>
<dbReference type="EMBL" id="JBHLZN010000004">
    <property type="protein sequence ID" value="MFB9887404.1"/>
    <property type="molecule type" value="Genomic_DNA"/>
</dbReference>
<dbReference type="InterPro" id="IPR051610">
    <property type="entry name" value="GPI/OXD"/>
</dbReference>
<dbReference type="CDD" id="cd02224">
    <property type="entry name" value="cupin_SPO2919-like"/>
    <property type="match status" value="1"/>
</dbReference>
<sequence length="160" mass="17864">MDTYLLKREEIEAYPGVEKVHFLNPNARRTNKSLGDLTGLQQLGFHLIEIPPGCDSTELHCHYYEEECVYILSGQATATLGEQQYSVGPGDFLGYRAGGLAHKLHNSGTEPLRCLVAGQRLDHDVADYPAQGKRIYRNRDLPWNLVELAAIDTPEAGRKV</sequence>
<dbReference type="Pfam" id="PF07883">
    <property type="entry name" value="Cupin_2"/>
    <property type="match status" value="1"/>
</dbReference>
<evidence type="ECO:0000313" key="3">
    <source>
        <dbReference type="EMBL" id="MFB9887404.1"/>
    </source>
</evidence>
<gene>
    <name evidence="3" type="ORF">ACFFLH_13365</name>
</gene>
<protein>
    <submittedName>
        <fullName evidence="3">Cupin domain-containing protein</fullName>
    </submittedName>
</protein>
<feature type="domain" description="Cupin type-2" evidence="2">
    <location>
        <begin position="47"/>
        <end position="116"/>
    </location>
</feature>